<dbReference type="AlphaFoldDB" id="A0A8J3MUU2"/>
<sequence length="153" mass="16663">MTTIGRRLAELGYTLPAVFPRMGSYELFVRVGNLLYLSGAAPKAPNGEWMIGKVGREFSAEEAYEHARYVGLQHLAVLKEAVGELDRVKRVIKVLGMVNAVPEFTQYTQVINGYSDLLIQVFGEAGKHARSAVGMAGLPGNVSVEVEVIVEVI</sequence>
<dbReference type="Gene3D" id="3.30.1330.40">
    <property type="entry name" value="RutC-like"/>
    <property type="match status" value="1"/>
</dbReference>
<dbReference type="Proteomes" id="UP000612362">
    <property type="component" value="Unassembled WGS sequence"/>
</dbReference>
<dbReference type="PANTHER" id="PTHR43760">
    <property type="entry name" value="ENDORIBONUCLEASE-RELATED"/>
    <property type="match status" value="1"/>
</dbReference>
<dbReference type="CDD" id="cd02199">
    <property type="entry name" value="YjgF_YER057c_UK114_like_1"/>
    <property type="match status" value="1"/>
</dbReference>
<dbReference type="SUPFAM" id="SSF55298">
    <property type="entry name" value="YjgF-like"/>
    <property type="match status" value="1"/>
</dbReference>
<evidence type="ECO:0000313" key="3">
    <source>
        <dbReference type="Proteomes" id="UP000612362"/>
    </source>
</evidence>
<gene>
    <name evidence="2" type="ORF">KSX_78700</name>
</gene>
<dbReference type="InterPro" id="IPR035959">
    <property type="entry name" value="RutC-like_sf"/>
</dbReference>
<accession>A0A8J3MUU2</accession>
<evidence type="ECO:0000259" key="1">
    <source>
        <dbReference type="Pfam" id="PF14588"/>
    </source>
</evidence>
<reference evidence="2" key="1">
    <citation type="submission" date="2020-10" db="EMBL/GenBank/DDBJ databases">
        <title>Taxonomic study of unclassified bacteria belonging to the class Ktedonobacteria.</title>
        <authorList>
            <person name="Yabe S."/>
            <person name="Wang C.M."/>
            <person name="Zheng Y."/>
            <person name="Sakai Y."/>
            <person name="Cavaletti L."/>
            <person name="Monciardini P."/>
            <person name="Donadio S."/>
        </authorList>
    </citation>
    <scope>NUCLEOTIDE SEQUENCE</scope>
    <source>
        <strain evidence="2">SOSP1-1</strain>
    </source>
</reference>
<protein>
    <recommendedName>
        <fullName evidence="1">Endoribonuclease L-PSP/chorismate mutase-like domain-containing protein</fullName>
    </recommendedName>
</protein>
<keyword evidence="3" id="KW-1185">Reference proteome</keyword>
<dbReference type="InterPro" id="IPR013813">
    <property type="entry name" value="Endoribo_LPSP/chorism_mut-like"/>
</dbReference>
<evidence type="ECO:0000313" key="2">
    <source>
        <dbReference type="EMBL" id="GHO49707.1"/>
    </source>
</evidence>
<feature type="domain" description="Endoribonuclease L-PSP/chorismate mutase-like" evidence="1">
    <location>
        <begin position="7"/>
        <end position="143"/>
    </location>
</feature>
<name>A0A8J3MUU2_9CHLR</name>
<dbReference type="EMBL" id="BNJF01000006">
    <property type="protein sequence ID" value="GHO49707.1"/>
    <property type="molecule type" value="Genomic_DNA"/>
</dbReference>
<organism evidence="2 3">
    <name type="scientific">Ktedonospora formicarum</name>
    <dbReference type="NCBI Taxonomy" id="2778364"/>
    <lineage>
        <taxon>Bacteria</taxon>
        <taxon>Bacillati</taxon>
        <taxon>Chloroflexota</taxon>
        <taxon>Ktedonobacteria</taxon>
        <taxon>Ktedonobacterales</taxon>
        <taxon>Ktedonobacteraceae</taxon>
        <taxon>Ktedonospora</taxon>
    </lineage>
</organism>
<comment type="caution">
    <text evidence="2">The sequence shown here is derived from an EMBL/GenBank/DDBJ whole genome shotgun (WGS) entry which is preliminary data.</text>
</comment>
<dbReference type="RefSeq" id="WP_220198816.1">
    <property type="nucleotide sequence ID" value="NZ_BNJF01000006.1"/>
</dbReference>
<dbReference type="PANTHER" id="PTHR43760:SF1">
    <property type="entry name" value="ENDORIBONUCLEASE L-PSP_CHORISMATE MUTASE-LIKE DOMAIN-CONTAINING PROTEIN"/>
    <property type="match status" value="1"/>
</dbReference>
<dbReference type="Pfam" id="PF14588">
    <property type="entry name" value="YjgF_endoribonc"/>
    <property type="match status" value="1"/>
</dbReference>
<proteinExistence type="predicted"/>